<reference evidence="3" key="1">
    <citation type="submission" date="2022-08" db="EMBL/GenBank/DDBJ databases">
        <title>Draft genome sequencing of Roseisolibacter agri AW1220.</title>
        <authorList>
            <person name="Tobiishi Y."/>
            <person name="Tonouchi A."/>
        </authorList>
    </citation>
    <scope>NUCLEOTIDE SEQUENCE</scope>
    <source>
        <strain evidence="3">AW1220</strain>
    </source>
</reference>
<sequence length="645" mass="70337">MTRGRVSDTHPTGSDRPPRTPAATRGAASGPAVPVGVIAGSQLALLGQGGRLSAPRPAAPSAPATLPRRPALPTRTDSFDALFVPADALVSPVPVAFHLLELVRPLLYPDPTAVRSEYTVRYPNGLGINVELHGNTKLGLLALFDLDVYFATRVIAADRGRGRDEVLSGVSLREIGRVLGVPASQQNGEFLRDVMASLDRLSGFRLATDFDFAQVQRAVEASAGRARPFLPEALPRRVRPKRHWHFLLQVGLDEAVDANSDGTRDVVGGIRFDPVWLDSVAGGATAWVDFALYRALSDRYAKLLYQTALVRILRHPMWSAHEPWEVSINDLLRAWGVADVRTRTRRFVADKLPMLQEKGVFGAWREVPGRGDGHRVVLEPGERLLAARTYTGVRAEERPELARLVWALQHGPWRFSLAEARYWAEANPRVALRVLQRAVYLCDVGWEPKSSWSGWVKDALKEGYEFEFDARYAAWLDARLRGYPLPAFVDPRRLTRGDAEQLGLTGRPAAAPPSPAAFQPVSDAGSDAGSEAVSDDALAPTEEPEVFEPTLWGRVRARLAAELDPRVYRTWLQALRCGDDVDAERGDLQLEAPDGFSAEWIGKKFADRIAVLAAELGGAPVRVVVGSPAGGPVIRRAAGGEEGPG</sequence>
<evidence type="ECO:0000313" key="4">
    <source>
        <dbReference type="Proteomes" id="UP001161325"/>
    </source>
</evidence>
<organism evidence="3 4">
    <name type="scientific">Roseisolibacter agri</name>
    <dbReference type="NCBI Taxonomy" id="2014610"/>
    <lineage>
        <taxon>Bacteria</taxon>
        <taxon>Pseudomonadati</taxon>
        <taxon>Gemmatimonadota</taxon>
        <taxon>Gemmatimonadia</taxon>
        <taxon>Gemmatimonadales</taxon>
        <taxon>Gemmatimonadaceae</taxon>
        <taxon>Roseisolibacter</taxon>
    </lineage>
</organism>
<proteinExistence type="predicted"/>
<dbReference type="AlphaFoldDB" id="A0AA37QDC9"/>
<feature type="domain" description="DnaA N-terminal" evidence="2">
    <location>
        <begin position="550"/>
        <end position="614"/>
    </location>
</feature>
<evidence type="ECO:0000256" key="1">
    <source>
        <dbReference type="SAM" id="MobiDB-lite"/>
    </source>
</evidence>
<dbReference type="InterPro" id="IPR024633">
    <property type="entry name" value="DnaA_N_dom"/>
</dbReference>
<gene>
    <name evidence="3" type="ORF">rosag_47750</name>
</gene>
<feature type="region of interest" description="Disordered" evidence="1">
    <location>
        <begin position="49"/>
        <end position="71"/>
    </location>
</feature>
<protein>
    <recommendedName>
        <fullName evidence="2">DnaA N-terminal domain-containing protein</fullName>
    </recommendedName>
</protein>
<dbReference type="Pfam" id="PF11638">
    <property type="entry name" value="DnaA_N"/>
    <property type="match status" value="1"/>
</dbReference>
<dbReference type="Proteomes" id="UP001161325">
    <property type="component" value="Unassembled WGS sequence"/>
</dbReference>
<comment type="caution">
    <text evidence="3">The sequence shown here is derived from an EMBL/GenBank/DDBJ whole genome shotgun (WGS) entry which is preliminary data.</text>
</comment>
<name>A0AA37QDC9_9BACT</name>
<feature type="region of interest" description="Disordered" evidence="1">
    <location>
        <begin position="1"/>
        <end position="29"/>
    </location>
</feature>
<evidence type="ECO:0000313" key="3">
    <source>
        <dbReference type="EMBL" id="GLC28262.1"/>
    </source>
</evidence>
<dbReference type="Gene3D" id="3.30.300.180">
    <property type="match status" value="1"/>
</dbReference>
<keyword evidence="4" id="KW-1185">Reference proteome</keyword>
<accession>A0AA37QDC9</accession>
<feature type="region of interest" description="Disordered" evidence="1">
    <location>
        <begin position="503"/>
        <end position="544"/>
    </location>
</feature>
<evidence type="ECO:0000259" key="2">
    <source>
        <dbReference type="Pfam" id="PF11638"/>
    </source>
</evidence>
<dbReference type="EMBL" id="BRXS01000008">
    <property type="protein sequence ID" value="GLC28262.1"/>
    <property type="molecule type" value="Genomic_DNA"/>
</dbReference>
<dbReference type="InterPro" id="IPR038454">
    <property type="entry name" value="DnaA_N_sf"/>
</dbReference>